<evidence type="ECO:0000313" key="3">
    <source>
        <dbReference type="EMBL" id="RGK41574.1"/>
    </source>
</evidence>
<organism evidence="3 5">
    <name type="scientific">Agathobacter rectalis</name>
    <dbReference type="NCBI Taxonomy" id="39491"/>
    <lineage>
        <taxon>Bacteria</taxon>
        <taxon>Bacillati</taxon>
        <taxon>Bacillota</taxon>
        <taxon>Clostridia</taxon>
        <taxon>Lachnospirales</taxon>
        <taxon>Lachnospiraceae</taxon>
        <taxon>Agathobacter</taxon>
    </lineage>
</organism>
<evidence type="ECO:0000313" key="4">
    <source>
        <dbReference type="EMBL" id="RHF05448.1"/>
    </source>
</evidence>
<evidence type="ECO:0000313" key="2">
    <source>
        <dbReference type="EMBL" id="MCB6960656.1"/>
    </source>
</evidence>
<comment type="caution">
    <text evidence="3">The sequence shown here is derived from an EMBL/GenBank/DDBJ whole genome shotgun (WGS) entry which is preliminary data.</text>
</comment>
<dbReference type="Proteomes" id="UP001197741">
    <property type="component" value="Unassembled WGS sequence"/>
</dbReference>
<dbReference type="EMBL" id="QSKY01000007">
    <property type="protein sequence ID" value="RHF05448.1"/>
    <property type="molecule type" value="Genomic_DNA"/>
</dbReference>
<sequence length="185" mass="20636">MLKKKRIIPIIAGLAIIIIIATIIIPIIANKSNSAKIVTSSQLEKAVNISDLSTAEFVYNGIAEKYKDDNPEKEKYNIKYDASVKVGINMNDIDFNIDNSNKTITPILPEIKINSISVDESSLSYIPKNPDMELNEILDCCQIDAQNEASNTDELYDTAKENLQTVVEALLKPITDTKGYKIKWD</sequence>
<dbReference type="Proteomes" id="UP000283501">
    <property type="component" value="Unassembled WGS sequence"/>
</dbReference>
<proteinExistence type="predicted"/>
<keyword evidence="1" id="KW-0812">Transmembrane</keyword>
<keyword evidence="1" id="KW-0472">Membrane</keyword>
<evidence type="ECO:0000256" key="1">
    <source>
        <dbReference type="SAM" id="Phobius"/>
    </source>
</evidence>
<dbReference type="AlphaFoldDB" id="A0A3E4LVX7"/>
<dbReference type="Pfam" id="PF14014">
    <property type="entry name" value="DUF4230"/>
    <property type="match status" value="1"/>
</dbReference>
<dbReference type="EMBL" id="QSQP01000015">
    <property type="protein sequence ID" value="RGK41574.1"/>
    <property type="molecule type" value="Genomic_DNA"/>
</dbReference>
<protein>
    <submittedName>
        <fullName evidence="3">DUF4230 domain-containing protein</fullName>
    </submittedName>
</protein>
<reference evidence="2" key="2">
    <citation type="submission" date="2021-10" db="EMBL/GenBank/DDBJ databases">
        <title>Collection of gut derived symbiotic bacterial strains cultured from healthy donors.</title>
        <authorList>
            <person name="Lin H."/>
            <person name="Littmann E."/>
            <person name="Kohout C."/>
            <person name="Pamer E.G."/>
        </authorList>
    </citation>
    <scope>NUCLEOTIDE SEQUENCE</scope>
    <source>
        <strain evidence="2">DFI.7.28A</strain>
    </source>
</reference>
<dbReference type="RefSeq" id="WP_117686434.1">
    <property type="nucleotide sequence ID" value="NZ_JAJCJQ010000007.1"/>
</dbReference>
<dbReference type="Proteomes" id="UP000261052">
    <property type="component" value="Unassembled WGS sequence"/>
</dbReference>
<feature type="transmembrane region" description="Helical" evidence="1">
    <location>
        <begin position="7"/>
        <end position="29"/>
    </location>
</feature>
<accession>A0A3E4LVX7</accession>
<dbReference type="EMBL" id="JAJCJQ010000007">
    <property type="protein sequence ID" value="MCB6960656.1"/>
    <property type="molecule type" value="Genomic_DNA"/>
</dbReference>
<name>A0A3E4LVX7_9FIRM</name>
<evidence type="ECO:0000313" key="6">
    <source>
        <dbReference type="Proteomes" id="UP000283501"/>
    </source>
</evidence>
<dbReference type="InterPro" id="IPR025324">
    <property type="entry name" value="DUF4230"/>
</dbReference>
<gene>
    <name evidence="4" type="ORF">DW703_06775</name>
    <name evidence="3" type="ORF">DXD13_12040</name>
    <name evidence="2" type="ORF">LIZ82_07100</name>
</gene>
<keyword evidence="1" id="KW-1133">Transmembrane helix</keyword>
<reference evidence="5 6" key="1">
    <citation type="submission" date="2018-08" db="EMBL/GenBank/DDBJ databases">
        <title>A genome reference for cultivated species of the human gut microbiota.</title>
        <authorList>
            <person name="Zou Y."/>
            <person name="Xue W."/>
            <person name="Luo G."/>
        </authorList>
    </citation>
    <scope>NUCLEOTIDE SEQUENCE [LARGE SCALE GENOMIC DNA]</scope>
    <source>
        <strain evidence="4 6">AM26-2LB</strain>
        <strain evidence="3 5">TF11-15AC</strain>
    </source>
</reference>
<evidence type="ECO:0000313" key="5">
    <source>
        <dbReference type="Proteomes" id="UP000261052"/>
    </source>
</evidence>